<evidence type="ECO:0000313" key="2">
    <source>
        <dbReference type="EMBL" id="KAK7828995.1"/>
    </source>
</evidence>
<dbReference type="AlphaFoldDB" id="A0AAW0JQ61"/>
<organism evidence="2 3">
    <name type="scientific">Quercus suber</name>
    <name type="common">Cork oak</name>
    <dbReference type="NCBI Taxonomy" id="58331"/>
    <lineage>
        <taxon>Eukaryota</taxon>
        <taxon>Viridiplantae</taxon>
        <taxon>Streptophyta</taxon>
        <taxon>Embryophyta</taxon>
        <taxon>Tracheophyta</taxon>
        <taxon>Spermatophyta</taxon>
        <taxon>Magnoliopsida</taxon>
        <taxon>eudicotyledons</taxon>
        <taxon>Gunneridae</taxon>
        <taxon>Pentapetalae</taxon>
        <taxon>rosids</taxon>
        <taxon>fabids</taxon>
        <taxon>Fagales</taxon>
        <taxon>Fagaceae</taxon>
        <taxon>Quercus</taxon>
    </lineage>
</organism>
<sequence length="86" mass="9069">MEGHCFHKNSGSDTVSGGPKGKPTISMAAGFGIGFGGDHLCREAKIGSKAHKLRSVLVSDLVVMGILGFGFKTHAHSILTGMWLMR</sequence>
<proteinExistence type="predicted"/>
<keyword evidence="3" id="KW-1185">Reference proteome</keyword>
<comment type="caution">
    <text evidence="2">The sequence shown here is derived from an EMBL/GenBank/DDBJ whole genome shotgun (WGS) entry which is preliminary data.</text>
</comment>
<protein>
    <submittedName>
        <fullName evidence="2">Uncharacterized protein</fullName>
    </submittedName>
</protein>
<accession>A0AAW0JQ61</accession>
<evidence type="ECO:0000256" key="1">
    <source>
        <dbReference type="SAM" id="MobiDB-lite"/>
    </source>
</evidence>
<dbReference type="EMBL" id="PKMF04000491">
    <property type="protein sequence ID" value="KAK7828995.1"/>
    <property type="molecule type" value="Genomic_DNA"/>
</dbReference>
<gene>
    <name evidence="2" type="ORF">CFP56_029707</name>
</gene>
<feature type="region of interest" description="Disordered" evidence="1">
    <location>
        <begin position="1"/>
        <end position="21"/>
    </location>
</feature>
<name>A0AAW0JQ61_QUESU</name>
<evidence type="ECO:0000313" key="3">
    <source>
        <dbReference type="Proteomes" id="UP000237347"/>
    </source>
</evidence>
<dbReference type="Proteomes" id="UP000237347">
    <property type="component" value="Unassembled WGS sequence"/>
</dbReference>
<reference evidence="2 3" key="1">
    <citation type="journal article" date="2018" name="Sci. Data">
        <title>The draft genome sequence of cork oak.</title>
        <authorList>
            <person name="Ramos A.M."/>
            <person name="Usie A."/>
            <person name="Barbosa P."/>
            <person name="Barros P.M."/>
            <person name="Capote T."/>
            <person name="Chaves I."/>
            <person name="Simoes F."/>
            <person name="Abreu I."/>
            <person name="Carrasquinho I."/>
            <person name="Faro C."/>
            <person name="Guimaraes J.B."/>
            <person name="Mendonca D."/>
            <person name="Nobrega F."/>
            <person name="Rodrigues L."/>
            <person name="Saibo N.J.M."/>
            <person name="Varela M.C."/>
            <person name="Egas C."/>
            <person name="Matos J."/>
            <person name="Miguel C.M."/>
            <person name="Oliveira M.M."/>
            <person name="Ricardo C.P."/>
            <person name="Goncalves S."/>
        </authorList>
    </citation>
    <scope>NUCLEOTIDE SEQUENCE [LARGE SCALE GENOMIC DNA]</scope>
    <source>
        <strain evidence="3">cv. HL8</strain>
    </source>
</reference>